<accession>A0A5K7YQX1</accession>
<protein>
    <recommendedName>
        <fullName evidence="2">histidine kinase</fullName>
        <ecNumber evidence="2">2.7.13.3</ecNumber>
    </recommendedName>
</protein>
<dbReference type="GO" id="GO:0004721">
    <property type="term" value="F:phosphoprotein phosphatase activity"/>
    <property type="evidence" value="ECO:0007669"/>
    <property type="project" value="TreeGrafter"/>
</dbReference>
<dbReference type="OrthoDB" id="9804645at2"/>
<dbReference type="GO" id="GO:0005886">
    <property type="term" value="C:plasma membrane"/>
    <property type="evidence" value="ECO:0007669"/>
    <property type="project" value="TreeGrafter"/>
</dbReference>
<dbReference type="PROSITE" id="PS50109">
    <property type="entry name" value="HIS_KIN"/>
    <property type="match status" value="1"/>
</dbReference>
<dbReference type="GO" id="GO:0000155">
    <property type="term" value="F:phosphorelay sensor kinase activity"/>
    <property type="evidence" value="ECO:0007669"/>
    <property type="project" value="InterPro"/>
</dbReference>
<dbReference type="KEGG" id="dalk:DSCA_46230"/>
<evidence type="ECO:0000313" key="9">
    <source>
        <dbReference type="EMBL" id="BBO70693.1"/>
    </source>
</evidence>
<dbReference type="RefSeq" id="WP_155318623.1">
    <property type="nucleotide sequence ID" value="NZ_AP021874.1"/>
</dbReference>
<evidence type="ECO:0000256" key="4">
    <source>
        <dbReference type="ARBA" id="ARBA00022679"/>
    </source>
</evidence>
<dbReference type="Pfam" id="PF00512">
    <property type="entry name" value="HisKA"/>
    <property type="match status" value="1"/>
</dbReference>
<dbReference type="InterPro" id="IPR005467">
    <property type="entry name" value="His_kinase_dom"/>
</dbReference>
<keyword evidence="10" id="KW-1185">Reference proteome</keyword>
<evidence type="ECO:0000256" key="3">
    <source>
        <dbReference type="ARBA" id="ARBA00022553"/>
    </source>
</evidence>
<dbReference type="InterPro" id="IPR004358">
    <property type="entry name" value="Sig_transdc_His_kin-like_C"/>
</dbReference>
<dbReference type="Pfam" id="PF02518">
    <property type="entry name" value="HATPase_c"/>
    <property type="match status" value="1"/>
</dbReference>
<evidence type="ECO:0000259" key="8">
    <source>
        <dbReference type="PROSITE" id="PS50109"/>
    </source>
</evidence>
<evidence type="ECO:0000313" key="10">
    <source>
        <dbReference type="Proteomes" id="UP000427906"/>
    </source>
</evidence>
<comment type="catalytic activity">
    <reaction evidence="1">
        <text>ATP + protein L-histidine = ADP + protein N-phospho-L-histidine.</text>
        <dbReference type="EC" id="2.7.13.3"/>
    </reaction>
</comment>
<feature type="domain" description="Histidine kinase" evidence="8">
    <location>
        <begin position="99"/>
        <end position="317"/>
    </location>
</feature>
<dbReference type="InterPro" id="IPR036097">
    <property type="entry name" value="HisK_dim/P_sf"/>
</dbReference>
<keyword evidence="7" id="KW-0472">Membrane</keyword>
<dbReference type="Proteomes" id="UP000427906">
    <property type="component" value="Chromosome"/>
</dbReference>
<dbReference type="SMART" id="SM00387">
    <property type="entry name" value="HATPase_c"/>
    <property type="match status" value="1"/>
</dbReference>
<dbReference type="Gene3D" id="3.30.565.10">
    <property type="entry name" value="Histidine kinase-like ATPase, C-terminal domain"/>
    <property type="match status" value="1"/>
</dbReference>
<dbReference type="SMART" id="SM00388">
    <property type="entry name" value="HisKA"/>
    <property type="match status" value="1"/>
</dbReference>
<dbReference type="EMBL" id="AP021874">
    <property type="protein sequence ID" value="BBO70693.1"/>
    <property type="molecule type" value="Genomic_DNA"/>
</dbReference>
<reference evidence="9 10" key="1">
    <citation type="submission" date="2019-11" db="EMBL/GenBank/DDBJ databases">
        <title>Comparative genomics of hydrocarbon-degrading Desulfosarcina strains.</title>
        <authorList>
            <person name="Watanabe M."/>
            <person name="Kojima H."/>
            <person name="Fukui M."/>
        </authorList>
    </citation>
    <scope>NUCLEOTIDE SEQUENCE [LARGE SCALE GENOMIC DNA]</scope>
    <source>
        <strain evidence="9 10">PL12</strain>
    </source>
</reference>
<proteinExistence type="predicted"/>
<organism evidence="9 10">
    <name type="scientific">Desulfosarcina alkanivorans</name>
    <dbReference type="NCBI Taxonomy" id="571177"/>
    <lineage>
        <taxon>Bacteria</taxon>
        <taxon>Pseudomonadati</taxon>
        <taxon>Thermodesulfobacteriota</taxon>
        <taxon>Desulfobacteria</taxon>
        <taxon>Desulfobacterales</taxon>
        <taxon>Desulfosarcinaceae</taxon>
        <taxon>Desulfosarcina</taxon>
    </lineage>
</organism>
<dbReference type="SUPFAM" id="SSF55874">
    <property type="entry name" value="ATPase domain of HSP90 chaperone/DNA topoisomerase II/histidine kinase"/>
    <property type="match status" value="1"/>
</dbReference>
<dbReference type="InterPro" id="IPR050351">
    <property type="entry name" value="BphY/WalK/GraS-like"/>
</dbReference>
<gene>
    <name evidence="9" type="ORF">DSCA_46230</name>
</gene>
<dbReference type="PRINTS" id="PR00344">
    <property type="entry name" value="BCTRLSENSOR"/>
</dbReference>
<dbReference type="CDD" id="cd00082">
    <property type="entry name" value="HisKA"/>
    <property type="match status" value="1"/>
</dbReference>
<keyword evidence="7" id="KW-0812">Transmembrane</keyword>
<feature type="transmembrane region" description="Helical" evidence="7">
    <location>
        <begin position="12"/>
        <end position="33"/>
    </location>
</feature>
<evidence type="ECO:0000256" key="2">
    <source>
        <dbReference type="ARBA" id="ARBA00012438"/>
    </source>
</evidence>
<keyword evidence="4" id="KW-0808">Transferase</keyword>
<dbReference type="PANTHER" id="PTHR45453">
    <property type="entry name" value="PHOSPHATE REGULON SENSOR PROTEIN PHOR"/>
    <property type="match status" value="1"/>
</dbReference>
<keyword evidence="7" id="KW-1133">Transmembrane helix</keyword>
<evidence type="ECO:0000256" key="7">
    <source>
        <dbReference type="SAM" id="Phobius"/>
    </source>
</evidence>
<feature type="transmembrane region" description="Helical" evidence="7">
    <location>
        <begin position="53"/>
        <end position="82"/>
    </location>
</feature>
<name>A0A5K7YQX1_9BACT</name>
<dbReference type="PANTHER" id="PTHR45453:SF1">
    <property type="entry name" value="PHOSPHATE REGULON SENSOR PROTEIN PHOR"/>
    <property type="match status" value="1"/>
</dbReference>
<evidence type="ECO:0000256" key="1">
    <source>
        <dbReference type="ARBA" id="ARBA00000085"/>
    </source>
</evidence>
<sequence>MKQVKWLFHPILVFVFSVTALVASLFLYIYWYIGVSSGLRSAMERFNLEQDQVFAADTWVVILVLSLLIGTILLGIFIIFVFSQKTMQLYRMQNNFINNFTHELKTPVTSLQLYLQTFSRYELSREDQLKYIGYMLTDVNRLTENINRMLNLAKLEGKSYMGEFVVRDIVKTVNRFLEENAHLFNDCRISVHNEADGVVYQRINHHLFEMLLMNILTNAQKYNAAEMPQVDIRIEAKHRKTHISFADNGIGFDHKEMKKIFRKFYQIGRSDNMTAKGSGLGLHLVQNIARLHRGKVLAESPGRGRGSTFTLILPALE</sequence>
<keyword evidence="5" id="KW-0418">Kinase</keyword>
<keyword evidence="3" id="KW-0597">Phosphoprotein</keyword>
<dbReference type="EC" id="2.7.13.3" evidence="2"/>
<dbReference type="InterPro" id="IPR003661">
    <property type="entry name" value="HisK_dim/P_dom"/>
</dbReference>
<dbReference type="SUPFAM" id="SSF47384">
    <property type="entry name" value="Homodimeric domain of signal transducing histidine kinase"/>
    <property type="match status" value="1"/>
</dbReference>
<dbReference type="GO" id="GO:0016036">
    <property type="term" value="P:cellular response to phosphate starvation"/>
    <property type="evidence" value="ECO:0007669"/>
    <property type="project" value="TreeGrafter"/>
</dbReference>
<dbReference type="AlphaFoldDB" id="A0A5K7YQX1"/>
<evidence type="ECO:0000256" key="5">
    <source>
        <dbReference type="ARBA" id="ARBA00022777"/>
    </source>
</evidence>
<dbReference type="InterPro" id="IPR003594">
    <property type="entry name" value="HATPase_dom"/>
</dbReference>
<evidence type="ECO:0000256" key="6">
    <source>
        <dbReference type="ARBA" id="ARBA00023012"/>
    </source>
</evidence>
<dbReference type="Gene3D" id="1.10.287.130">
    <property type="match status" value="1"/>
</dbReference>
<dbReference type="InterPro" id="IPR036890">
    <property type="entry name" value="HATPase_C_sf"/>
</dbReference>
<keyword evidence="6" id="KW-0902">Two-component regulatory system</keyword>